<dbReference type="EMBL" id="CP063364">
    <property type="protein sequence ID" value="QRG10200.1"/>
    <property type="molecule type" value="Genomic_DNA"/>
</dbReference>
<sequence>MAVPRFPSFGFPSDRLPQPPSAAAAGVIRLGGAASILLGALVASVFINVVLAGRIVAAADALPFVADGGVAGCQATPFRARSGGAQ</sequence>
<dbReference type="Proteomes" id="UP000596427">
    <property type="component" value="Plasmid unnamed2"/>
</dbReference>
<keyword evidence="3" id="KW-1185">Reference proteome</keyword>
<keyword evidence="1" id="KW-1133">Transmembrane helix</keyword>
<protein>
    <submittedName>
        <fullName evidence="2">Uncharacterized protein</fullName>
    </submittedName>
</protein>
<name>A0A974PUZ9_9HYPH</name>
<keyword evidence="1" id="KW-0472">Membrane</keyword>
<dbReference type="KEGG" id="xdi:EZH22_30445"/>
<keyword evidence="1" id="KW-0812">Transmembrane</keyword>
<accession>A0A974PUZ9</accession>
<gene>
    <name evidence="2" type="ORF">EZH22_30445</name>
</gene>
<evidence type="ECO:0000256" key="1">
    <source>
        <dbReference type="SAM" id="Phobius"/>
    </source>
</evidence>
<reference evidence="2 3" key="1">
    <citation type="submission" date="2020-10" db="EMBL/GenBank/DDBJ databases">
        <title>Degradation of 1,4-Dioxane by Xanthobacter sp. YN2, via a Novel Group-2 Soluble Di-Iron Monooxygenase.</title>
        <authorList>
            <person name="Ma F."/>
            <person name="Wang Y."/>
            <person name="Yang J."/>
            <person name="Guo H."/>
            <person name="Su D."/>
            <person name="Yu L."/>
        </authorList>
    </citation>
    <scope>NUCLEOTIDE SEQUENCE [LARGE SCALE GENOMIC DNA]</scope>
    <source>
        <strain evidence="2 3">YN2</strain>
        <plasmid evidence="2 3">unnamed2</plasmid>
    </source>
</reference>
<evidence type="ECO:0000313" key="3">
    <source>
        <dbReference type="Proteomes" id="UP000596427"/>
    </source>
</evidence>
<evidence type="ECO:0000313" key="2">
    <source>
        <dbReference type="EMBL" id="QRG10200.1"/>
    </source>
</evidence>
<feature type="transmembrane region" description="Helical" evidence="1">
    <location>
        <begin position="27"/>
        <end position="51"/>
    </location>
</feature>
<dbReference type="AlphaFoldDB" id="A0A974PUZ9"/>
<geneLocation type="plasmid" evidence="2 3">
    <name>unnamed2</name>
</geneLocation>
<dbReference type="RefSeq" id="WP_203197075.1">
    <property type="nucleotide sequence ID" value="NZ_CP063364.1"/>
</dbReference>
<keyword evidence="2" id="KW-0614">Plasmid</keyword>
<organism evidence="2 3">
    <name type="scientific">Xanthobacter dioxanivorans</name>
    <dbReference type="NCBI Taxonomy" id="2528964"/>
    <lineage>
        <taxon>Bacteria</taxon>
        <taxon>Pseudomonadati</taxon>
        <taxon>Pseudomonadota</taxon>
        <taxon>Alphaproteobacteria</taxon>
        <taxon>Hyphomicrobiales</taxon>
        <taxon>Xanthobacteraceae</taxon>
        <taxon>Xanthobacter</taxon>
    </lineage>
</organism>
<proteinExistence type="predicted"/>